<evidence type="ECO:0000259" key="3">
    <source>
        <dbReference type="PROSITE" id="PS51462"/>
    </source>
</evidence>
<sequence>MANTGSFALSCRCRTSLTFSSLCNFKFFHPFPVRFADSFPSRINASTQSSIKYFASSSISSANDTFTWDDVLRVSPSPDDSSDLRGYFEKVQLCNRGSELQSEFLPFFIEGQIVGYIHNGFADRLRSFTDVFVFPKDSSYGGRLSHYVTLHPMLGTPEDRTSAVGDVVKSLGEEWIPGIRNELYPVTSSFGAPVFFSLERAAAPYFGIKAYGVHMNGYVERDGHKYLWIGKRSELKPTYPGMLDHLVAGGLPHGIACGDNLVKECEEEAGIPRYVSVKATAVGAVSYMDIDGYTYKRDVLFCYDLKLPESFEPKNEDGEVEGFKLFPVTQVADVIRKTQFFKPNCSLVIIDFLFRHGYISPEYLGYLELLRSLRI</sequence>
<accession>A0AAD7PVQ9</accession>
<keyword evidence="5" id="KW-1185">Reference proteome</keyword>
<dbReference type="InterPro" id="IPR000086">
    <property type="entry name" value="NUDIX_hydrolase_dom"/>
</dbReference>
<comment type="caution">
    <text evidence="4">The sequence shown here is derived from an EMBL/GenBank/DDBJ whole genome shotgun (WGS) entry which is preliminary data.</text>
</comment>
<organism evidence="4 5">
    <name type="scientific">Quillaja saponaria</name>
    <name type="common">Soap bark tree</name>
    <dbReference type="NCBI Taxonomy" id="32244"/>
    <lineage>
        <taxon>Eukaryota</taxon>
        <taxon>Viridiplantae</taxon>
        <taxon>Streptophyta</taxon>
        <taxon>Embryophyta</taxon>
        <taxon>Tracheophyta</taxon>
        <taxon>Spermatophyta</taxon>
        <taxon>Magnoliopsida</taxon>
        <taxon>eudicotyledons</taxon>
        <taxon>Gunneridae</taxon>
        <taxon>Pentapetalae</taxon>
        <taxon>rosids</taxon>
        <taxon>fabids</taxon>
        <taxon>Fabales</taxon>
        <taxon>Quillajaceae</taxon>
        <taxon>Quillaja</taxon>
    </lineage>
</organism>
<dbReference type="InterPro" id="IPR031804">
    <property type="entry name" value="DUF4743"/>
</dbReference>
<gene>
    <name evidence="4" type="ORF">O6P43_007955</name>
</gene>
<dbReference type="Pfam" id="PF00293">
    <property type="entry name" value="NUDIX"/>
    <property type="match status" value="1"/>
</dbReference>
<feature type="domain" description="Nudix hydrolase" evidence="3">
    <location>
        <begin position="210"/>
        <end position="351"/>
    </location>
</feature>
<comment type="function">
    <text evidence="1">Probably mediates the hydrolysis of some nucleoside diphosphate derivatives.</text>
</comment>
<dbReference type="PANTHER" id="PTHR13622:SF8">
    <property type="entry name" value="THIAMIN PYROPHOSPHOKINASE 1"/>
    <property type="match status" value="1"/>
</dbReference>
<evidence type="ECO:0000313" key="5">
    <source>
        <dbReference type="Proteomes" id="UP001163823"/>
    </source>
</evidence>
<comment type="similarity">
    <text evidence="2">Belongs to the Nudix hydrolase family.</text>
</comment>
<dbReference type="FunFam" id="3.90.79.10:FF:000019">
    <property type="entry name" value="Thiamin pyrophosphokinase, putative"/>
    <property type="match status" value="1"/>
</dbReference>
<dbReference type="CDD" id="cd03676">
    <property type="entry name" value="NUDIX_Tnr3_like"/>
    <property type="match status" value="1"/>
</dbReference>
<dbReference type="PROSITE" id="PS51462">
    <property type="entry name" value="NUDIX"/>
    <property type="match status" value="1"/>
</dbReference>
<dbReference type="KEGG" id="qsa:O6P43_007955"/>
<proteinExistence type="inferred from homology"/>
<keyword evidence="4" id="KW-0378">Hydrolase</keyword>
<dbReference type="InterPro" id="IPR015797">
    <property type="entry name" value="NUDIX_hydrolase-like_dom_sf"/>
</dbReference>
<dbReference type="AlphaFoldDB" id="A0AAD7PVQ9"/>
<dbReference type="SUPFAM" id="SSF55811">
    <property type="entry name" value="Nudix"/>
    <property type="match status" value="1"/>
</dbReference>
<evidence type="ECO:0000256" key="2">
    <source>
        <dbReference type="ARBA" id="ARBA00005582"/>
    </source>
</evidence>
<reference evidence="4" key="1">
    <citation type="journal article" date="2023" name="Science">
        <title>Elucidation of the pathway for biosynthesis of saponin adjuvants from the soapbark tree.</title>
        <authorList>
            <person name="Reed J."/>
            <person name="Orme A."/>
            <person name="El-Demerdash A."/>
            <person name="Owen C."/>
            <person name="Martin L.B.B."/>
            <person name="Misra R.C."/>
            <person name="Kikuchi S."/>
            <person name="Rejzek M."/>
            <person name="Martin A.C."/>
            <person name="Harkess A."/>
            <person name="Leebens-Mack J."/>
            <person name="Louveau T."/>
            <person name="Stephenson M.J."/>
            <person name="Osbourn A."/>
        </authorList>
    </citation>
    <scope>NUCLEOTIDE SEQUENCE</scope>
    <source>
        <strain evidence="4">S10</strain>
    </source>
</reference>
<evidence type="ECO:0000256" key="1">
    <source>
        <dbReference type="ARBA" id="ARBA00003778"/>
    </source>
</evidence>
<protein>
    <submittedName>
        <fullName evidence="4">Nudix hydrolase 20, chloroplastic</fullName>
    </submittedName>
</protein>
<dbReference type="Gene3D" id="3.90.79.10">
    <property type="entry name" value="Nucleoside Triphosphate Pyrophosphohydrolase"/>
    <property type="match status" value="1"/>
</dbReference>
<dbReference type="PANTHER" id="PTHR13622">
    <property type="entry name" value="THIAMIN PYROPHOSPHOKINASE"/>
    <property type="match status" value="1"/>
</dbReference>
<dbReference type="Proteomes" id="UP001163823">
    <property type="component" value="Chromosome 4"/>
</dbReference>
<dbReference type="GO" id="GO:0044715">
    <property type="term" value="F:8-oxo-dGDP phosphatase activity"/>
    <property type="evidence" value="ECO:0007669"/>
    <property type="project" value="TreeGrafter"/>
</dbReference>
<name>A0AAD7PVQ9_QUISA</name>
<dbReference type="Pfam" id="PF15916">
    <property type="entry name" value="DUF4743"/>
    <property type="match status" value="1"/>
</dbReference>
<evidence type="ECO:0000313" key="4">
    <source>
        <dbReference type="EMBL" id="KAJ7969643.1"/>
    </source>
</evidence>
<dbReference type="EMBL" id="JARAOO010000004">
    <property type="protein sequence ID" value="KAJ7969643.1"/>
    <property type="molecule type" value="Genomic_DNA"/>
</dbReference>